<reference evidence="2" key="1">
    <citation type="journal article" date="2020" name="Fungal Divers.">
        <title>Resolving the Mortierellaceae phylogeny through synthesis of multi-gene phylogenetics and phylogenomics.</title>
        <authorList>
            <person name="Vandepol N."/>
            <person name="Liber J."/>
            <person name="Desiro A."/>
            <person name="Na H."/>
            <person name="Kennedy M."/>
            <person name="Barry K."/>
            <person name="Grigoriev I.V."/>
            <person name="Miller A.N."/>
            <person name="O'Donnell K."/>
            <person name="Stajich J.E."/>
            <person name="Bonito G."/>
        </authorList>
    </citation>
    <scope>NUCLEOTIDE SEQUENCE</scope>
    <source>
        <strain evidence="2">MES-2147</strain>
    </source>
</reference>
<dbReference type="EMBL" id="JAAAHW010010832">
    <property type="protein sequence ID" value="KAF9922560.1"/>
    <property type="molecule type" value="Genomic_DNA"/>
</dbReference>
<dbReference type="Proteomes" id="UP000749646">
    <property type="component" value="Unassembled WGS sequence"/>
</dbReference>
<name>A0A9P6LRK4_9FUNG</name>
<protein>
    <submittedName>
        <fullName evidence="2">Uncharacterized protein</fullName>
    </submittedName>
</protein>
<evidence type="ECO:0000313" key="2">
    <source>
        <dbReference type="EMBL" id="KAF9922560.1"/>
    </source>
</evidence>
<evidence type="ECO:0000256" key="1">
    <source>
        <dbReference type="SAM" id="SignalP"/>
    </source>
</evidence>
<sequence length="62" mass="6601">MISIKTLIFAVVATLVLSQVDAAALPPAFEKRAPSETYNSCVTKCHSGALTTANLENHVQDL</sequence>
<keyword evidence="3" id="KW-1185">Reference proteome</keyword>
<dbReference type="AlphaFoldDB" id="A0A9P6LRK4"/>
<feature type="chain" id="PRO_5040214952" evidence="1">
    <location>
        <begin position="23"/>
        <end position="62"/>
    </location>
</feature>
<evidence type="ECO:0000313" key="3">
    <source>
        <dbReference type="Proteomes" id="UP000749646"/>
    </source>
</evidence>
<organism evidence="2 3">
    <name type="scientific">Modicella reniformis</name>
    <dbReference type="NCBI Taxonomy" id="1440133"/>
    <lineage>
        <taxon>Eukaryota</taxon>
        <taxon>Fungi</taxon>
        <taxon>Fungi incertae sedis</taxon>
        <taxon>Mucoromycota</taxon>
        <taxon>Mortierellomycotina</taxon>
        <taxon>Mortierellomycetes</taxon>
        <taxon>Mortierellales</taxon>
        <taxon>Mortierellaceae</taxon>
        <taxon>Modicella</taxon>
    </lineage>
</organism>
<gene>
    <name evidence="2" type="ORF">BGZ65_009492</name>
</gene>
<feature type="signal peptide" evidence="1">
    <location>
        <begin position="1"/>
        <end position="22"/>
    </location>
</feature>
<comment type="caution">
    <text evidence="2">The sequence shown here is derived from an EMBL/GenBank/DDBJ whole genome shotgun (WGS) entry which is preliminary data.</text>
</comment>
<accession>A0A9P6LRK4</accession>
<keyword evidence="1" id="KW-0732">Signal</keyword>
<proteinExistence type="predicted"/>
<feature type="non-terminal residue" evidence="2">
    <location>
        <position position="62"/>
    </location>
</feature>